<evidence type="ECO:0000313" key="1">
    <source>
        <dbReference type="EMBL" id="MBW3466639.1"/>
    </source>
</evidence>
<protein>
    <submittedName>
        <fullName evidence="1">Type II toxin-antitoxin system RelE/ParE family toxin</fullName>
    </submittedName>
</protein>
<evidence type="ECO:0000313" key="2">
    <source>
        <dbReference type="Proteomes" id="UP000727490"/>
    </source>
</evidence>
<organism evidence="1 2">
    <name type="scientific">Arthrospiribacter ruber</name>
    <dbReference type="NCBI Taxonomy" id="2487934"/>
    <lineage>
        <taxon>Bacteria</taxon>
        <taxon>Pseudomonadati</taxon>
        <taxon>Bacteroidota</taxon>
        <taxon>Cytophagia</taxon>
        <taxon>Cytophagales</taxon>
        <taxon>Cyclobacteriaceae</taxon>
        <taxon>Arthrospiribacter</taxon>
    </lineage>
</organism>
<proteinExistence type="predicted"/>
<gene>
    <name evidence="1" type="ORF">EGN73_02260</name>
</gene>
<dbReference type="AlphaFoldDB" id="A0A951IVH3"/>
<dbReference type="InterPro" id="IPR009241">
    <property type="entry name" value="HigB-like"/>
</dbReference>
<dbReference type="EMBL" id="RPHB01000001">
    <property type="protein sequence ID" value="MBW3466639.1"/>
    <property type="molecule type" value="Genomic_DNA"/>
</dbReference>
<accession>A0A951IVH3</accession>
<comment type="caution">
    <text evidence="1">The sequence shown here is derived from an EMBL/GenBank/DDBJ whole genome shotgun (WGS) entry which is preliminary data.</text>
</comment>
<name>A0A951IVH3_9BACT</name>
<dbReference type="RefSeq" id="WP_219286707.1">
    <property type="nucleotide sequence ID" value="NZ_RPHB01000001.1"/>
</dbReference>
<sequence length="121" mass="14623">MEKKRRLIFYKDYFNDFFDKLPEKVKGKIDEVLYMIMVLERIPAKFFSHMTAYDGLYEIRIEYSSNIYRIFCCFDEGSLIVLFNGFQKKSQKTPQKEIDKALKIKAEYFEEKNKQNKNGKK</sequence>
<reference evidence="1 2" key="1">
    <citation type="journal article" date="2020" name="Syst. Appl. Microbiol.">
        <title>Arthrospiribacter ruber gen. nov., sp. nov., a novel bacterium isolated from Arthrospira cultures.</title>
        <authorList>
            <person name="Waleron M."/>
            <person name="Misztak A."/>
            <person name="Waleron M.M."/>
            <person name="Furmaniak M."/>
            <person name="Mrozik A."/>
            <person name="Waleron K."/>
        </authorList>
    </citation>
    <scope>NUCLEOTIDE SEQUENCE [LARGE SCALE GENOMIC DNA]</scope>
    <source>
        <strain evidence="1 2">DPMB0001</strain>
    </source>
</reference>
<dbReference type="Proteomes" id="UP000727490">
    <property type="component" value="Unassembled WGS sequence"/>
</dbReference>
<keyword evidence="2" id="KW-1185">Reference proteome</keyword>
<dbReference type="Pfam" id="PF05973">
    <property type="entry name" value="Gp49"/>
    <property type="match status" value="1"/>
</dbReference>